<dbReference type="Pfam" id="PF12724">
    <property type="entry name" value="Flavodoxin_5"/>
    <property type="match status" value="1"/>
</dbReference>
<sequence>MSVLVTYATSLGSTKEIAERIAQRLAPLVRPAAVDCLEVSAVPPLADTGSSGDSNYAAIVVGSAIHAGRWLPPARAFLQRNRRVLVSSPSAPPVWAFSVGMPADEEARAAEEASVNRALREQFLPPESSPGSPGGALRGHRLFRGRFERADAPWWMGLFLCCIPRKAQLWGDMRDWEEIEAWADWVGGEMREAGVGRV</sequence>
<organism evidence="2 3">
    <name type="scientific">Pleurostoma richardsiae</name>
    <dbReference type="NCBI Taxonomy" id="41990"/>
    <lineage>
        <taxon>Eukaryota</taxon>
        <taxon>Fungi</taxon>
        <taxon>Dikarya</taxon>
        <taxon>Ascomycota</taxon>
        <taxon>Pezizomycotina</taxon>
        <taxon>Sordariomycetes</taxon>
        <taxon>Sordariomycetidae</taxon>
        <taxon>Calosphaeriales</taxon>
        <taxon>Pleurostomataceae</taxon>
        <taxon>Pleurostoma</taxon>
    </lineage>
</organism>
<keyword evidence="3" id="KW-1185">Reference proteome</keyword>
<dbReference type="Proteomes" id="UP001174694">
    <property type="component" value="Unassembled WGS sequence"/>
</dbReference>
<dbReference type="SUPFAM" id="SSF52218">
    <property type="entry name" value="Flavoproteins"/>
    <property type="match status" value="1"/>
</dbReference>
<gene>
    <name evidence="2" type="ORF">NKR23_g2203</name>
</gene>
<dbReference type="AlphaFoldDB" id="A0AA38S835"/>
<accession>A0AA38S835</accession>
<evidence type="ECO:0000313" key="3">
    <source>
        <dbReference type="Proteomes" id="UP001174694"/>
    </source>
</evidence>
<protein>
    <recommendedName>
        <fullName evidence="1">Flavodoxin domain-containing protein</fullName>
    </recommendedName>
</protein>
<evidence type="ECO:0000259" key="1">
    <source>
        <dbReference type="Pfam" id="PF12724"/>
    </source>
</evidence>
<dbReference type="EMBL" id="JANBVO010000004">
    <property type="protein sequence ID" value="KAJ9154771.1"/>
    <property type="molecule type" value="Genomic_DNA"/>
</dbReference>
<evidence type="ECO:0000313" key="2">
    <source>
        <dbReference type="EMBL" id="KAJ9154771.1"/>
    </source>
</evidence>
<proteinExistence type="predicted"/>
<dbReference type="InterPro" id="IPR029039">
    <property type="entry name" value="Flavoprotein-like_sf"/>
</dbReference>
<dbReference type="Gene3D" id="3.40.50.360">
    <property type="match status" value="1"/>
</dbReference>
<dbReference type="InterPro" id="IPR026816">
    <property type="entry name" value="Flavodoxin_dom"/>
</dbReference>
<reference evidence="2" key="1">
    <citation type="submission" date="2022-07" db="EMBL/GenBank/DDBJ databases">
        <title>Fungi with potential for degradation of polypropylene.</title>
        <authorList>
            <person name="Gostincar C."/>
        </authorList>
    </citation>
    <scope>NUCLEOTIDE SEQUENCE</scope>
    <source>
        <strain evidence="2">EXF-13308</strain>
    </source>
</reference>
<comment type="caution">
    <text evidence="2">The sequence shown here is derived from an EMBL/GenBank/DDBJ whole genome shotgun (WGS) entry which is preliminary data.</text>
</comment>
<name>A0AA38S835_9PEZI</name>
<feature type="domain" description="Flavodoxin" evidence="1">
    <location>
        <begin position="4"/>
        <end position="125"/>
    </location>
</feature>